<dbReference type="AlphaFoldDB" id="C0CT03"/>
<gene>
    <name evidence="1" type="ORF">CLOSTASPAR_00098</name>
</gene>
<proteinExistence type="predicted"/>
<sequence>MNRLGNFCWQAVDGRFVHKDANWINRSFTQRGKLWKIWDFRCAMWKYSDAIHSYPHVIHKLWIILCKLTKIH</sequence>
<accession>C0CT03</accession>
<dbReference type="HOGENOM" id="CLU_2715144_0_0_9"/>
<comment type="caution">
    <text evidence="1">The sequence shown here is derived from an EMBL/GenBank/DDBJ whole genome shotgun (WGS) entry which is preliminary data.</text>
</comment>
<organism evidence="1 2">
    <name type="scientific">[Clostridium] asparagiforme DSM 15981</name>
    <dbReference type="NCBI Taxonomy" id="518636"/>
    <lineage>
        <taxon>Bacteria</taxon>
        <taxon>Bacillati</taxon>
        <taxon>Bacillota</taxon>
        <taxon>Clostridia</taxon>
        <taxon>Lachnospirales</taxon>
        <taxon>Lachnospiraceae</taxon>
        <taxon>Enterocloster</taxon>
    </lineage>
</organism>
<reference evidence="1 2" key="1">
    <citation type="submission" date="2009-02" db="EMBL/GenBank/DDBJ databases">
        <title>Draft genome sequence of Clostridium asparagiforme (DSM 15981).</title>
        <authorList>
            <person name="Sudarsanam P."/>
            <person name="Ley R."/>
            <person name="Guruge J."/>
            <person name="Turnbaugh P.J."/>
            <person name="Mahowald M."/>
            <person name="Liep D."/>
            <person name="Gordon J."/>
        </authorList>
    </citation>
    <scope>NUCLEOTIDE SEQUENCE [LARGE SCALE GENOMIC DNA]</scope>
    <source>
        <strain evidence="1 2">DSM 15981</strain>
    </source>
</reference>
<dbReference type="Proteomes" id="UP000004756">
    <property type="component" value="Unassembled WGS sequence"/>
</dbReference>
<keyword evidence="2" id="KW-1185">Reference proteome</keyword>
<dbReference type="EMBL" id="ACCJ01000006">
    <property type="protein sequence ID" value="EEG57782.1"/>
    <property type="molecule type" value="Genomic_DNA"/>
</dbReference>
<protein>
    <submittedName>
        <fullName evidence="1">Uncharacterized protein</fullName>
    </submittedName>
</protein>
<evidence type="ECO:0000313" key="2">
    <source>
        <dbReference type="Proteomes" id="UP000004756"/>
    </source>
</evidence>
<evidence type="ECO:0000313" key="1">
    <source>
        <dbReference type="EMBL" id="EEG57782.1"/>
    </source>
</evidence>
<name>C0CT03_9FIRM</name>